<dbReference type="AlphaFoldDB" id="A0A0L8G095"/>
<evidence type="ECO:0000256" key="2">
    <source>
        <dbReference type="SAM" id="Phobius"/>
    </source>
</evidence>
<dbReference type="SUPFAM" id="SSF51735">
    <property type="entry name" value="NAD(P)-binding Rossmann-fold domains"/>
    <property type="match status" value="1"/>
</dbReference>
<accession>A0A0L8G095</accession>
<name>A0A0L8G095_OCTBM</name>
<dbReference type="STRING" id="37653.A0A0L8G095"/>
<keyword evidence="2" id="KW-0472">Membrane</keyword>
<dbReference type="Pfam" id="PF00106">
    <property type="entry name" value="adh_short"/>
    <property type="match status" value="1"/>
</dbReference>
<dbReference type="InterPro" id="IPR002347">
    <property type="entry name" value="SDR_fam"/>
</dbReference>
<organism evidence="3">
    <name type="scientific">Octopus bimaculoides</name>
    <name type="common">California two-spotted octopus</name>
    <dbReference type="NCBI Taxonomy" id="37653"/>
    <lineage>
        <taxon>Eukaryota</taxon>
        <taxon>Metazoa</taxon>
        <taxon>Spiralia</taxon>
        <taxon>Lophotrochozoa</taxon>
        <taxon>Mollusca</taxon>
        <taxon>Cephalopoda</taxon>
        <taxon>Coleoidea</taxon>
        <taxon>Octopodiformes</taxon>
        <taxon>Octopoda</taxon>
        <taxon>Incirrata</taxon>
        <taxon>Octopodidae</taxon>
        <taxon>Octopus</taxon>
    </lineage>
</organism>
<dbReference type="EMBL" id="KQ424811">
    <property type="protein sequence ID" value="KOF70441.1"/>
    <property type="molecule type" value="Genomic_DNA"/>
</dbReference>
<keyword evidence="2" id="KW-1133">Transmembrane helix</keyword>
<reference evidence="3" key="1">
    <citation type="submission" date="2015-07" db="EMBL/GenBank/DDBJ databases">
        <title>MeaNS - Measles Nucleotide Surveillance Program.</title>
        <authorList>
            <person name="Tran T."/>
            <person name="Druce J."/>
        </authorList>
    </citation>
    <scope>NUCLEOTIDE SEQUENCE</scope>
    <source>
        <strain evidence="3">UCB-OBI-ISO-001</strain>
        <tissue evidence="3">Gonad</tissue>
    </source>
</reference>
<dbReference type="PANTHER" id="PTHR43157">
    <property type="entry name" value="PHOSPHATIDYLINOSITOL-GLYCAN BIOSYNTHESIS CLASS F PROTEIN-RELATED"/>
    <property type="match status" value="1"/>
</dbReference>
<dbReference type="OMA" id="FATNYYG"/>
<sequence length="318" mass="35289">MCDTMCPVCLFVIGFLIVGYLLLCVYLKSTRRYCRSEVDLTGKTVIVTGGNTGLGYITARELASRNARVILACRNAEKAETAVEKIISETGKKNIVSKKLDVSSLKSVREFAEQFLKEESRLDILINNAGIITNDSKLTEDGLQVTYATNHFGPFLLTNLLLERLKASTPSRVVTLSSYGHHFGKIHFENFKIPMLFEGSETYGSTKLANVLFTFELAKRVKEEGVTAYSVHPGLCKSNLFDSFHPILQWILLNLNPFTKSIEEGAQTTIYCAIEKGIEEHSGKYFDNLQVGCANAKGYDAGVAKKLWEVSESLTKLA</sequence>
<dbReference type="InterPro" id="IPR036291">
    <property type="entry name" value="NAD(P)-bd_dom_sf"/>
</dbReference>
<feature type="transmembrane region" description="Helical" evidence="2">
    <location>
        <begin position="7"/>
        <end position="28"/>
    </location>
</feature>
<dbReference type="PANTHER" id="PTHR43157:SF31">
    <property type="entry name" value="PHOSPHATIDYLINOSITOL-GLYCAN BIOSYNTHESIS CLASS F PROTEIN"/>
    <property type="match status" value="1"/>
</dbReference>
<dbReference type="Gene3D" id="3.40.50.720">
    <property type="entry name" value="NAD(P)-binding Rossmann-like Domain"/>
    <property type="match status" value="1"/>
</dbReference>
<evidence type="ECO:0000313" key="3">
    <source>
        <dbReference type="EMBL" id="KOF70441.1"/>
    </source>
</evidence>
<keyword evidence="1" id="KW-0560">Oxidoreductase</keyword>
<dbReference type="KEGG" id="obi:106879995"/>
<evidence type="ECO:0000256" key="1">
    <source>
        <dbReference type="ARBA" id="ARBA00023002"/>
    </source>
</evidence>
<dbReference type="OrthoDB" id="191139at2759"/>
<proteinExistence type="predicted"/>
<gene>
    <name evidence="3" type="ORF">OCBIM_22002866mg</name>
</gene>
<dbReference type="GO" id="GO:0016491">
    <property type="term" value="F:oxidoreductase activity"/>
    <property type="evidence" value="ECO:0007669"/>
    <property type="project" value="UniProtKB-KW"/>
</dbReference>
<dbReference type="CDD" id="cd05327">
    <property type="entry name" value="retinol-DH_like_SDR_c_like"/>
    <property type="match status" value="1"/>
</dbReference>
<keyword evidence="2" id="KW-0812">Transmembrane</keyword>
<dbReference type="PRINTS" id="PR00081">
    <property type="entry name" value="GDHRDH"/>
</dbReference>
<protein>
    <submittedName>
        <fullName evidence="3">Uncharacterized protein</fullName>
    </submittedName>
</protein>